<evidence type="ECO:0000313" key="2">
    <source>
        <dbReference type="EMBL" id="MVN16655.1"/>
    </source>
</evidence>
<evidence type="ECO:0000256" key="1">
    <source>
        <dbReference type="SAM" id="Phobius"/>
    </source>
</evidence>
<sequence length="104" mass="11650">MDKEEILEKNREDNRGADERFRILNQRQSSVMVGAMLVVWAALFLWDFAHGQDTSAPAAIMLSGVAAMGFFQFYQMRMKLSLVCGLLAAFGVVSFAAKHIMLTM</sequence>
<gene>
    <name evidence="3" type="ORF">DMP12_10460</name>
    <name evidence="2" type="ORF">GO738_15125</name>
</gene>
<reference evidence="4" key="1">
    <citation type="submission" date="2018-05" db="EMBL/GenBank/DDBJ databases">
        <title>Genome Sequencing of selected type strains of the family Eggerthellaceae.</title>
        <authorList>
            <person name="Danylec N."/>
            <person name="Stoll D.A."/>
            <person name="Doetsch A."/>
            <person name="Huch M."/>
        </authorList>
    </citation>
    <scope>NUCLEOTIDE SEQUENCE [LARGE SCALE GENOMIC DNA]</scope>
    <source>
        <strain evidence="4">DSM 27213</strain>
    </source>
</reference>
<name>A0A1Y4FVL6_9ACTN</name>
<dbReference type="EMBL" id="QIBW01000012">
    <property type="protein sequence ID" value="ROT89085.1"/>
    <property type="molecule type" value="Genomic_DNA"/>
</dbReference>
<comment type="caution">
    <text evidence="3">The sequence shown here is derived from an EMBL/GenBank/DDBJ whole genome shotgun (WGS) entry which is preliminary data.</text>
</comment>
<reference evidence="2 5" key="4">
    <citation type="submission" date="2019-11" db="EMBL/GenBank/DDBJ databases">
        <title>Whole genome shotgun sequencing (WGS) data from Adlercreutzia equolifaciens ResAG-91, Eggerthella lenta MRI-F36, MRI-F37, MRI-F40, ResAG-49, ResAG-88, ResAG-121, ResAG-145, and Gordonibacter sp. ResAG-5, ResAG-26, ResAG-43, ResAG-50, ResAG-59.</title>
        <authorList>
            <person name="Stoll D.A."/>
            <person name="Danylec N."/>
            <person name="Franz C.M.A.P."/>
            <person name="Huch M."/>
        </authorList>
    </citation>
    <scope>NUCLEOTIDE SEQUENCE [LARGE SCALE GENOMIC DNA]</scope>
    <source>
        <strain evidence="2 5">ResAG-59</strain>
    </source>
</reference>
<reference evidence="3" key="2">
    <citation type="journal article" date="2019" name="Int. J. Syst. Evol. Microbiol.">
        <title>Gordonibacter faecihominis is a later heterotypic synonym of Gordonibacter urolithinfaciens.</title>
        <authorList>
            <person name="Danylec N."/>
            <person name="Stoll D.A."/>
            <person name="Huch M."/>
        </authorList>
    </citation>
    <scope>NUCLEOTIDE SEQUENCE</scope>
    <source>
        <strain evidence="3">DSM 27213</strain>
    </source>
</reference>
<keyword evidence="1" id="KW-0812">Transmembrane</keyword>
<keyword evidence="5" id="KW-1185">Reference proteome</keyword>
<dbReference type="AlphaFoldDB" id="A0A1Y4FVL6"/>
<accession>A0A1Y4FVL6</accession>
<evidence type="ECO:0000313" key="3">
    <source>
        <dbReference type="EMBL" id="ROT89085.1"/>
    </source>
</evidence>
<keyword evidence="1" id="KW-0472">Membrane</keyword>
<protein>
    <submittedName>
        <fullName evidence="3">Uncharacterized protein</fullName>
    </submittedName>
</protein>
<organism evidence="3 4">
    <name type="scientific">Gordonibacter urolithinfaciens</name>
    <dbReference type="NCBI Taxonomy" id="1335613"/>
    <lineage>
        <taxon>Bacteria</taxon>
        <taxon>Bacillati</taxon>
        <taxon>Actinomycetota</taxon>
        <taxon>Coriobacteriia</taxon>
        <taxon>Eggerthellales</taxon>
        <taxon>Eggerthellaceae</taxon>
        <taxon>Gordonibacter</taxon>
    </lineage>
</organism>
<dbReference type="EMBL" id="WPOC01000039">
    <property type="protein sequence ID" value="MVN16655.1"/>
    <property type="molecule type" value="Genomic_DNA"/>
</dbReference>
<evidence type="ECO:0000313" key="4">
    <source>
        <dbReference type="Proteomes" id="UP000285258"/>
    </source>
</evidence>
<evidence type="ECO:0000313" key="5">
    <source>
        <dbReference type="Proteomes" id="UP000468327"/>
    </source>
</evidence>
<dbReference type="InterPro" id="IPR045620">
    <property type="entry name" value="DUF6442"/>
</dbReference>
<dbReference type="Proteomes" id="UP000285258">
    <property type="component" value="Unassembled WGS sequence"/>
</dbReference>
<dbReference type="Proteomes" id="UP000468327">
    <property type="component" value="Unassembled WGS sequence"/>
</dbReference>
<feature type="transmembrane region" description="Helical" evidence="1">
    <location>
        <begin position="30"/>
        <end position="49"/>
    </location>
</feature>
<dbReference type="RefSeq" id="WP_087192034.1">
    <property type="nucleotide sequence ID" value="NZ_CP168029.1"/>
</dbReference>
<keyword evidence="1" id="KW-1133">Transmembrane helix</keyword>
<dbReference type="Pfam" id="PF20040">
    <property type="entry name" value="DUF6442"/>
    <property type="match status" value="1"/>
</dbReference>
<feature type="transmembrane region" description="Helical" evidence="1">
    <location>
        <begin position="80"/>
        <end position="101"/>
    </location>
</feature>
<reference evidence="3" key="3">
    <citation type="journal article" date="2019" name="Microbiol. Resour. Announc.">
        <title>Draft Genome Sequences of Type Strains of Gordonibacter faecihominis, Paraeggerthella hongkongensis, Parvibacter caecicola,Slackia equolifaciens, Slackia faecicanis, and Slackia isoflavoniconvertens.</title>
        <authorList>
            <person name="Danylec N."/>
            <person name="Stoll D.A."/>
            <person name="Dotsch A."/>
            <person name="Huch M."/>
        </authorList>
    </citation>
    <scope>NUCLEOTIDE SEQUENCE</scope>
    <source>
        <strain evidence="3">DSM 27213</strain>
    </source>
</reference>
<feature type="transmembrane region" description="Helical" evidence="1">
    <location>
        <begin position="55"/>
        <end position="73"/>
    </location>
</feature>
<proteinExistence type="predicted"/>